<dbReference type="AlphaFoldDB" id="A0A6C0DEA9"/>
<feature type="transmembrane region" description="Helical" evidence="1">
    <location>
        <begin position="249"/>
        <end position="268"/>
    </location>
</feature>
<dbReference type="EMBL" id="MN739577">
    <property type="protein sequence ID" value="QHT13915.1"/>
    <property type="molecule type" value="Genomic_DNA"/>
</dbReference>
<keyword evidence="1" id="KW-1133">Transmembrane helix</keyword>
<accession>A0A6C0DEA9</accession>
<evidence type="ECO:0008006" key="3">
    <source>
        <dbReference type="Google" id="ProtNLM"/>
    </source>
</evidence>
<sequence>MNNFFTHRNITEGKVGIGKLPNTFQYILDNLSNEYYNMIPDKSKTTFHTYYKDLNHDMKHYFDKIQYDNFWNNICDNTNNCIIKSIIEMNEIYYSNPKPNFLKTNLYGAAANLIPHRDCILYNFYGISVYRVIIGLTNNNNDTITEFVNIGLEHKINSGDYIIFDFDKTMHQVKKIALQETPRIMLKLHYIVCENCKYSIEYVNFVSLFYKNYYIIARYTEQIGTDPTSFTGFFFGILWEWPFNPSFKYIVLSAFVSDIIVLNVFYKIKNVRKLLLYSFSNMFTLYLLIVSFYYFRYVLFKIK</sequence>
<keyword evidence="1" id="KW-0812">Transmembrane</keyword>
<evidence type="ECO:0000256" key="1">
    <source>
        <dbReference type="SAM" id="Phobius"/>
    </source>
</evidence>
<organism evidence="2">
    <name type="scientific">viral metagenome</name>
    <dbReference type="NCBI Taxonomy" id="1070528"/>
    <lineage>
        <taxon>unclassified sequences</taxon>
        <taxon>metagenomes</taxon>
        <taxon>organismal metagenomes</taxon>
    </lineage>
</organism>
<keyword evidence="1" id="KW-0472">Membrane</keyword>
<evidence type="ECO:0000313" key="2">
    <source>
        <dbReference type="EMBL" id="QHT13915.1"/>
    </source>
</evidence>
<proteinExistence type="predicted"/>
<feature type="transmembrane region" description="Helical" evidence="1">
    <location>
        <begin position="274"/>
        <end position="295"/>
    </location>
</feature>
<reference evidence="2" key="1">
    <citation type="journal article" date="2020" name="Nature">
        <title>Giant virus diversity and host interactions through global metagenomics.</title>
        <authorList>
            <person name="Schulz F."/>
            <person name="Roux S."/>
            <person name="Paez-Espino D."/>
            <person name="Jungbluth S."/>
            <person name="Walsh D.A."/>
            <person name="Denef V.J."/>
            <person name="McMahon K.D."/>
            <person name="Konstantinidis K.T."/>
            <person name="Eloe-Fadrosh E.A."/>
            <person name="Kyrpides N.C."/>
            <person name="Woyke T."/>
        </authorList>
    </citation>
    <scope>NUCLEOTIDE SEQUENCE</scope>
    <source>
        <strain evidence="2">GVMAG-M-3300023174-134</strain>
    </source>
</reference>
<protein>
    <recommendedName>
        <fullName evidence="3">Aspartyl/asparaginy/proline hydroxylase domain-containing protein</fullName>
    </recommendedName>
</protein>
<name>A0A6C0DEA9_9ZZZZ</name>